<dbReference type="RefSeq" id="YP_009609792.1">
    <property type="nucleotide sequence ID" value="NC_041997.1"/>
</dbReference>
<name>A0A218M345_9CAUD</name>
<accession>A0A218M345</accession>
<organism evidence="1 2">
    <name type="scientific">Acidovorax phage ACP17</name>
    <dbReference type="NCBI Taxonomy" id="2010329"/>
    <lineage>
        <taxon>Viruses</taxon>
        <taxon>Duplodnaviria</taxon>
        <taxon>Heunggongvirae</taxon>
        <taxon>Uroviricota</taxon>
        <taxon>Caudoviricetes</taxon>
        <taxon>Busanvirus</taxon>
        <taxon>Busanvirus ACP17</taxon>
    </lineage>
</organism>
<dbReference type="GeneID" id="40085877"/>
<dbReference type="EMBL" id="KY979132">
    <property type="protein sequence ID" value="ASD50474.1"/>
    <property type="molecule type" value="Genomic_DNA"/>
</dbReference>
<sequence>MDELYANEDHLLSTIETVKECLAELLIEGQMITTDRVAVALAMVVQLEARVMMGFDDEESNMAPSIAILNKRLQEPPLEFEGIDPSVLSAVYSACDSAETNNLEDWEIDLIATRIVEAHNGQRKLAHNQEE</sequence>
<dbReference type="KEGG" id="vg:40085877"/>
<protein>
    <submittedName>
        <fullName evidence="1">Uncharacterized protein</fullName>
    </submittedName>
</protein>
<proteinExistence type="predicted"/>
<reference evidence="1 2" key="1">
    <citation type="submission" date="2017-08" db="EMBL/GenBank/DDBJ databases">
        <title>Characterization and complete genome sequence of novel bacteriophage infecting the causal agent of bacterial fruit blotch, Acidovorax citrulli.</title>
        <authorList>
            <person name="Midani A.R."/>
            <person name="Park S.-H."/>
            <person name="Choi T.-J."/>
        </authorList>
    </citation>
    <scope>NUCLEOTIDE SEQUENCE [LARGE SCALE GENOMIC DNA]</scope>
</reference>
<dbReference type="Proteomes" id="UP000224101">
    <property type="component" value="Segment"/>
</dbReference>
<keyword evidence="2" id="KW-1185">Reference proteome</keyword>
<evidence type="ECO:0000313" key="1">
    <source>
        <dbReference type="EMBL" id="ASD50474.1"/>
    </source>
</evidence>
<evidence type="ECO:0000313" key="2">
    <source>
        <dbReference type="Proteomes" id="UP000224101"/>
    </source>
</evidence>